<evidence type="ECO:0000313" key="3">
    <source>
        <dbReference type="Proteomes" id="UP000284605"/>
    </source>
</evidence>
<feature type="transmembrane region" description="Helical" evidence="1">
    <location>
        <begin position="238"/>
        <end position="259"/>
    </location>
</feature>
<dbReference type="EMBL" id="QYUK01000011">
    <property type="protein sequence ID" value="RJF87850.1"/>
    <property type="molecule type" value="Genomic_DNA"/>
</dbReference>
<keyword evidence="3" id="KW-1185">Reference proteome</keyword>
<gene>
    <name evidence="2" type="ORF">D3874_13120</name>
</gene>
<sequence length="260" mass="27223">MAGALEALLRRDRLIVALAIALVTALAWAYLLSGAGMGASGLEMTAMSGWLPGAAMAMPAPPWTPAYGLIVFAMWWVMMVGMMLPSAAPMLLIHAAYGRRRQVAPTVIFAAGYLAIWGVASLGAVLLQWALTGVGLMDGMMQVSNGAVAGLLLIAAGIYQLTPAKAACLGHCQAPFTFLQRHSRPGRLGAFRMGVEHGLYCLGCCWGLMLLLFVGGAMNLVWVAGLAVLVLIEKLAHLRWLGRAIGVILCLGGLAVVAAP</sequence>
<feature type="transmembrane region" description="Helical" evidence="1">
    <location>
        <begin position="143"/>
        <end position="161"/>
    </location>
</feature>
<dbReference type="Pfam" id="PF09948">
    <property type="entry name" value="PpoB2"/>
    <property type="match status" value="1"/>
</dbReference>
<organism evidence="2 3">
    <name type="scientific">Oleomonas cavernae</name>
    <dbReference type="NCBI Taxonomy" id="2320859"/>
    <lineage>
        <taxon>Bacteria</taxon>
        <taxon>Pseudomonadati</taxon>
        <taxon>Pseudomonadota</taxon>
        <taxon>Alphaproteobacteria</taxon>
        <taxon>Acetobacterales</taxon>
        <taxon>Acetobacteraceae</taxon>
        <taxon>Oleomonas</taxon>
    </lineage>
</organism>
<dbReference type="InterPro" id="IPR018688">
    <property type="entry name" value="PpoB2-like"/>
</dbReference>
<reference evidence="2 3" key="1">
    <citation type="submission" date="2018-09" db="EMBL/GenBank/DDBJ databases">
        <authorList>
            <person name="Zhu H."/>
        </authorList>
    </citation>
    <scope>NUCLEOTIDE SEQUENCE [LARGE SCALE GENOMIC DNA]</scope>
    <source>
        <strain evidence="2 3">K1W22B-8</strain>
    </source>
</reference>
<keyword evidence="1" id="KW-0472">Membrane</keyword>
<feature type="transmembrane region" description="Helical" evidence="1">
    <location>
        <begin position="199"/>
        <end position="232"/>
    </location>
</feature>
<dbReference type="RefSeq" id="WP_119778484.1">
    <property type="nucleotide sequence ID" value="NZ_QYUK01000011.1"/>
</dbReference>
<protein>
    <submittedName>
        <fullName evidence="2">DUF2182 domain-containing protein</fullName>
    </submittedName>
</protein>
<comment type="caution">
    <text evidence="2">The sequence shown here is derived from an EMBL/GenBank/DDBJ whole genome shotgun (WGS) entry which is preliminary data.</text>
</comment>
<feature type="transmembrane region" description="Helical" evidence="1">
    <location>
        <begin position="66"/>
        <end position="95"/>
    </location>
</feature>
<evidence type="ECO:0000313" key="2">
    <source>
        <dbReference type="EMBL" id="RJF87850.1"/>
    </source>
</evidence>
<name>A0A418WCY3_9PROT</name>
<accession>A0A418WCY3</accession>
<dbReference type="Proteomes" id="UP000284605">
    <property type="component" value="Unassembled WGS sequence"/>
</dbReference>
<proteinExistence type="predicted"/>
<dbReference type="AlphaFoldDB" id="A0A418WCY3"/>
<evidence type="ECO:0000256" key="1">
    <source>
        <dbReference type="SAM" id="Phobius"/>
    </source>
</evidence>
<dbReference type="OrthoDB" id="164118at2"/>
<feature type="transmembrane region" description="Helical" evidence="1">
    <location>
        <begin position="12"/>
        <end position="31"/>
    </location>
</feature>
<keyword evidence="1" id="KW-0812">Transmembrane</keyword>
<feature type="transmembrane region" description="Helical" evidence="1">
    <location>
        <begin position="107"/>
        <end position="131"/>
    </location>
</feature>
<keyword evidence="1" id="KW-1133">Transmembrane helix</keyword>